<name>A0A8J5JK57_HOMAM</name>
<comment type="subcellular location">
    <subcellularLocation>
        <location evidence="1">Nucleus</location>
    </subcellularLocation>
</comment>
<accession>A0A8J5JK57</accession>
<sequence>MAPKKVFGVRKGGEKVKPKTLSVNKKLKGIEKLENGATHSEICAEYGNSNQSVSDIQKSKDKLHKYAMKFNVDQEKSGIKRMRKVGNDDLEEAVYKWPSADVSNVEPFRKKLKDLMEAENFRLCQQMKLDFSGNLHQKIRKPPEEKIVCLVGNFQKSECLRCCVQLLMGAIYSTYTCGSRKEQEAHAIKDIMHWLPVH</sequence>
<evidence type="ECO:0000313" key="3">
    <source>
        <dbReference type="Proteomes" id="UP000747542"/>
    </source>
</evidence>
<keyword evidence="3" id="KW-1185">Reference proteome</keyword>
<comment type="caution">
    <text evidence="2">The sequence shown here is derived from an EMBL/GenBank/DDBJ whole genome shotgun (WGS) entry which is preliminary data.</text>
</comment>
<dbReference type="GO" id="GO:0005634">
    <property type="term" value="C:nucleus"/>
    <property type="evidence" value="ECO:0007669"/>
    <property type="project" value="UniProtKB-SubCell"/>
</dbReference>
<dbReference type="Proteomes" id="UP000747542">
    <property type="component" value="Unassembled WGS sequence"/>
</dbReference>
<dbReference type="EMBL" id="JAHLQT010034244">
    <property type="protein sequence ID" value="KAG7158851.1"/>
    <property type="molecule type" value="Genomic_DNA"/>
</dbReference>
<evidence type="ECO:0000256" key="1">
    <source>
        <dbReference type="ARBA" id="ARBA00004123"/>
    </source>
</evidence>
<dbReference type="AlphaFoldDB" id="A0A8J5JK57"/>
<gene>
    <name evidence="2" type="primary">TIGD4-L4</name>
    <name evidence="2" type="ORF">Hamer_G006218</name>
</gene>
<dbReference type="SUPFAM" id="SSF46689">
    <property type="entry name" value="Homeodomain-like"/>
    <property type="match status" value="1"/>
</dbReference>
<protein>
    <submittedName>
        <fullName evidence="2">Tigger transposable element-derived protein 4-like 4</fullName>
    </submittedName>
</protein>
<dbReference type="Gene3D" id="1.10.10.60">
    <property type="entry name" value="Homeodomain-like"/>
    <property type="match status" value="1"/>
</dbReference>
<organism evidence="2 3">
    <name type="scientific">Homarus americanus</name>
    <name type="common">American lobster</name>
    <dbReference type="NCBI Taxonomy" id="6706"/>
    <lineage>
        <taxon>Eukaryota</taxon>
        <taxon>Metazoa</taxon>
        <taxon>Ecdysozoa</taxon>
        <taxon>Arthropoda</taxon>
        <taxon>Crustacea</taxon>
        <taxon>Multicrustacea</taxon>
        <taxon>Malacostraca</taxon>
        <taxon>Eumalacostraca</taxon>
        <taxon>Eucarida</taxon>
        <taxon>Decapoda</taxon>
        <taxon>Pleocyemata</taxon>
        <taxon>Astacidea</taxon>
        <taxon>Nephropoidea</taxon>
        <taxon>Nephropidae</taxon>
        <taxon>Homarus</taxon>
    </lineage>
</organism>
<proteinExistence type="predicted"/>
<evidence type="ECO:0000313" key="2">
    <source>
        <dbReference type="EMBL" id="KAG7158851.1"/>
    </source>
</evidence>
<dbReference type="InterPro" id="IPR009057">
    <property type="entry name" value="Homeodomain-like_sf"/>
</dbReference>
<reference evidence="2" key="1">
    <citation type="journal article" date="2021" name="Sci. Adv.">
        <title>The American lobster genome reveals insights on longevity, neural, and immune adaptations.</title>
        <authorList>
            <person name="Polinski J.M."/>
            <person name="Zimin A.V."/>
            <person name="Clark K.F."/>
            <person name="Kohn A.B."/>
            <person name="Sadowski N."/>
            <person name="Timp W."/>
            <person name="Ptitsyn A."/>
            <person name="Khanna P."/>
            <person name="Romanova D.Y."/>
            <person name="Williams P."/>
            <person name="Greenwood S.J."/>
            <person name="Moroz L.L."/>
            <person name="Walt D.R."/>
            <person name="Bodnar A.G."/>
        </authorList>
    </citation>
    <scope>NUCLEOTIDE SEQUENCE</scope>
    <source>
        <strain evidence="2">GMGI-L3</strain>
    </source>
</reference>